<organism evidence="2 3">
    <name type="scientific">Anaeromonas frigoriresistens</name>
    <dbReference type="NCBI Taxonomy" id="2683708"/>
    <lineage>
        <taxon>Bacteria</taxon>
        <taxon>Bacillati</taxon>
        <taxon>Bacillota</taxon>
        <taxon>Tissierellia</taxon>
        <taxon>Tissierellales</taxon>
        <taxon>Thermohalobacteraceae</taxon>
        <taxon>Anaeromonas</taxon>
    </lineage>
</organism>
<dbReference type="InterPro" id="IPR049238">
    <property type="entry name" value="DUF6873"/>
</dbReference>
<accession>A0A942Z8H5</accession>
<protein>
    <recommendedName>
        <fullName evidence="1">DUF6873 domain-containing protein</fullName>
    </recommendedName>
</protein>
<dbReference type="EMBL" id="WSFT01000025">
    <property type="protein sequence ID" value="MBS4537999.1"/>
    <property type="molecule type" value="Genomic_DNA"/>
</dbReference>
<dbReference type="Proteomes" id="UP000724672">
    <property type="component" value="Unassembled WGS sequence"/>
</dbReference>
<name>A0A942Z8H5_9FIRM</name>
<evidence type="ECO:0000313" key="3">
    <source>
        <dbReference type="Proteomes" id="UP000724672"/>
    </source>
</evidence>
<dbReference type="AlphaFoldDB" id="A0A942Z8H5"/>
<sequence length="250" mass="28571">MNMKLNPFLSYKKADIVILDGRVGKDITDFFERMGIVVIKTRKHEGLYEAVSYHPDMILYPIDSNTVIVSPREYHYYKEILSPYKIKLLKGERELNRNYPDNIAYNVARVGNYCLHNFRYTDEKVKYYMEQLGMELINIKQGYSKCSISIISNKSIITSDKGIEKALKKTGIKILTIEPGHIKLPGLEYGFIGGSTGSVDNKYILFSGDYSSHPDKEKIDDFLNKNGKIPKILSNKKIIDIGSIIPLICI</sequence>
<comment type="caution">
    <text evidence="2">The sequence shown here is derived from an EMBL/GenBank/DDBJ whole genome shotgun (WGS) entry which is preliminary data.</text>
</comment>
<evidence type="ECO:0000259" key="1">
    <source>
        <dbReference type="Pfam" id="PF21778"/>
    </source>
</evidence>
<feature type="domain" description="DUF6873" evidence="1">
    <location>
        <begin position="18"/>
        <end position="245"/>
    </location>
</feature>
<evidence type="ECO:0000313" key="2">
    <source>
        <dbReference type="EMBL" id="MBS4537999.1"/>
    </source>
</evidence>
<gene>
    <name evidence="2" type="ORF">GOQ27_05970</name>
</gene>
<keyword evidence="3" id="KW-1185">Reference proteome</keyword>
<proteinExistence type="predicted"/>
<reference evidence="2" key="1">
    <citation type="submission" date="2019-12" db="EMBL/GenBank/DDBJ databases">
        <title>Clostridiaceae gen. nov. sp. nov., isolated from sediment in Xinjiang, China.</title>
        <authorList>
            <person name="Zhang R."/>
        </authorList>
    </citation>
    <scope>NUCLEOTIDE SEQUENCE</scope>
    <source>
        <strain evidence="2">D2Q-11</strain>
    </source>
</reference>
<dbReference type="Pfam" id="PF21778">
    <property type="entry name" value="DUF6873"/>
    <property type="match status" value="1"/>
</dbReference>